<dbReference type="InterPro" id="IPR049317">
    <property type="entry name" value="GCIP-like_N"/>
</dbReference>
<comment type="subcellular location">
    <subcellularLocation>
        <location evidence="2">Cytoplasm</location>
    </subcellularLocation>
    <subcellularLocation>
        <location evidence="1">Nucleus</location>
    </subcellularLocation>
</comment>
<keyword evidence="6" id="KW-0131">Cell cycle</keyword>
<evidence type="ECO:0000259" key="9">
    <source>
        <dbReference type="Pfam" id="PF20936"/>
    </source>
</evidence>
<dbReference type="Pfam" id="PF13324">
    <property type="entry name" value="GCIP_N"/>
    <property type="match status" value="1"/>
</dbReference>
<evidence type="ECO:0000256" key="5">
    <source>
        <dbReference type="ARBA" id="ARBA00023242"/>
    </source>
</evidence>
<dbReference type="Proteomes" id="UP001279734">
    <property type="component" value="Unassembled WGS sequence"/>
</dbReference>
<evidence type="ECO:0000259" key="8">
    <source>
        <dbReference type="Pfam" id="PF13324"/>
    </source>
</evidence>
<keyword evidence="5" id="KW-0539">Nucleus</keyword>
<dbReference type="GO" id="GO:0005634">
    <property type="term" value="C:nucleus"/>
    <property type="evidence" value="ECO:0007669"/>
    <property type="project" value="UniProtKB-SubCell"/>
</dbReference>
<dbReference type="GO" id="GO:0005737">
    <property type="term" value="C:cytoplasm"/>
    <property type="evidence" value="ECO:0007669"/>
    <property type="project" value="UniProtKB-SubCell"/>
</dbReference>
<keyword evidence="11" id="KW-1185">Reference proteome</keyword>
<sequence>MGKADEERLNRALNSHLSDIHETYQILDQTPDSSLEKVGWDEVIKMGEQLSKQATMAGMLWTREKPEVKALEENMVAYFNKLQGLLLLSHGSTVGAGPTLSSNIHASIKQVVDCSFILWRESVSLYGSRNRKQKLTLPQLVGTIWDACSALKKTPTTNITAIGRAMTQVAVTMKDVLREMKELKPCSSGSTEEAESQLKEGDDSSDGDIETNLSPEEMEIAHLAAEVVSEMLSVVKELIRSITGLLKRDNLGKNGDGIVNLEKLLKLCEGAGVEADELGASLYPPQEFTIIIAATRKICSLINEMQRELDGIDGSTAAFLQACCGLKSAVDMLLLRTAETENSSTGNLVPQMHNLSPKN</sequence>
<evidence type="ECO:0000313" key="11">
    <source>
        <dbReference type="Proteomes" id="UP001279734"/>
    </source>
</evidence>
<dbReference type="Gene3D" id="1.20.1410.10">
    <property type="entry name" value="I/LWEQ domain"/>
    <property type="match status" value="1"/>
</dbReference>
<evidence type="ECO:0000256" key="6">
    <source>
        <dbReference type="ARBA" id="ARBA00023306"/>
    </source>
</evidence>
<evidence type="ECO:0000256" key="4">
    <source>
        <dbReference type="ARBA" id="ARBA00022490"/>
    </source>
</evidence>
<feature type="domain" description="Cyclin-D1-binding protein 1-like C-terminal" evidence="9">
    <location>
        <begin position="201"/>
        <end position="306"/>
    </location>
</feature>
<dbReference type="InterPro" id="IPR049318">
    <property type="entry name" value="GCIP_C"/>
</dbReference>
<dbReference type="Pfam" id="PF20936">
    <property type="entry name" value="GCIP_C"/>
    <property type="match status" value="1"/>
</dbReference>
<dbReference type="AlphaFoldDB" id="A0AAD3Y361"/>
<protein>
    <submittedName>
        <fullName evidence="10">Uncharacterized protein</fullName>
    </submittedName>
</protein>
<gene>
    <name evidence="10" type="ORF">Nepgr_029321</name>
</gene>
<evidence type="ECO:0000256" key="1">
    <source>
        <dbReference type="ARBA" id="ARBA00004123"/>
    </source>
</evidence>
<name>A0AAD3Y361_NEPGR</name>
<comment type="similarity">
    <text evidence="3">Belongs to the CCNDBP1 family.</text>
</comment>
<feature type="region of interest" description="Disordered" evidence="7">
    <location>
        <begin position="182"/>
        <end position="211"/>
    </location>
</feature>
<dbReference type="EMBL" id="BSYO01000033">
    <property type="protein sequence ID" value="GMH27478.1"/>
    <property type="molecule type" value="Genomic_DNA"/>
</dbReference>
<organism evidence="10 11">
    <name type="scientific">Nepenthes gracilis</name>
    <name type="common">Slender pitcher plant</name>
    <dbReference type="NCBI Taxonomy" id="150966"/>
    <lineage>
        <taxon>Eukaryota</taxon>
        <taxon>Viridiplantae</taxon>
        <taxon>Streptophyta</taxon>
        <taxon>Embryophyta</taxon>
        <taxon>Tracheophyta</taxon>
        <taxon>Spermatophyta</taxon>
        <taxon>Magnoliopsida</taxon>
        <taxon>eudicotyledons</taxon>
        <taxon>Gunneridae</taxon>
        <taxon>Pentapetalae</taxon>
        <taxon>Caryophyllales</taxon>
        <taxon>Nepenthaceae</taxon>
        <taxon>Nepenthes</taxon>
    </lineage>
</organism>
<accession>A0AAD3Y361</accession>
<dbReference type="PANTHER" id="PTHR15492">
    <property type="entry name" value="CYCLIN D1-BINDING PROTEIN 1"/>
    <property type="match status" value="1"/>
</dbReference>
<reference evidence="10" key="1">
    <citation type="submission" date="2023-05" db="EMBL/GenBank/DDBJ databases">
        <title>Nepenthes gracilis genome sequencing.</title>
        <authorList>
            <person name="Fukushima K."/>
        </authorList>
    </citation>
    <scope>NUCLEOTIDE SEQUENCE</scope>
    <source>
        <strain evidence="10">SING2019-196</strain>
    </source>
</reference>
<feature type="domain" description="Cyclin-D1-binding protein 1-like N-terminal" evidence="8">
    <location>
        <begin position="42"/>
        <end position="185"/>
    </location>
</feature>
<evidence type="ECO:0000256" key="7">
    <source>
        <dbReference type="SAM" id="MobiDB-lite"/>
    </source>
</evidence>
<dbReference type="InterPro" id="IPR026907">
    <property type="entry name" value="GCIP-like"/>
</dbReference>
<evidence type="ECO:0000256" key="2">
    <source>
        <dbReference type="ARBA" id="ARBA00004496"/>
    </source>
</evidence>
<keyword evidence="4" id="KW-0963">Cytoplasm</keyword>
<dbReference type="PANTHER" id="PTHR15492:SF1">
    <property type="entry name" value="CYCLIN-D1-BINDING PROTEIN 1"/>
    <property type="match status" value="1"/>
</dbReference>
<evidence type="ECO:0000313" key="10">
    <source>
        <dbReference type="EMBL" id="GMH27478.1"/>
    </source>
</evidence>
<comment type="caution">
    <text evidence="10">The sequence shown here is derived from an EMBL/GenBank/DDBJ whole genome shotgun (WGS) entry which is preliminary data.</text>
</comment>
<proteinExistence type="inferred from homology"/>
<evidence type="ECO:0000256" key="3">
    <source>
        <dbReference type="ARBA" id="ARBA00008940"/>
    </source>
</evidence>